<comment type="caution">
    <text evidence="14">The sequence shown here is derived from an EMBL/GenBank/DDBJ whole genome shotgun (WGS) entry which is preliminary data.</text>
</comment>
<evidence type="ECO:0000256" key="3">
    <source>
        <dbReference type="ARBA" id="ARBA00022692"/>
    </source>
</evidence>
<feature type="transmembrane region" description="Helical" evidence="12">
    <location>
        <begin position="630"/>
        <end position="650"/>
    </location>
</feature>
<dbReference type="SUPFAM" id="SSF53822">
    <property type="entry name" value="Periplasmic binding protein-like I"/>
    <property type="match status" value="2"/>
</dbReference>
<keyword evidence="6" id="KW-0297">G-protein coupled receptor</keyword>
<keyword evidence="4" id="KW-0732">Signal</keyword>
<dbReference type="Gene3D" id="2.10.50.30">
    <property type="entry name" value="GPCR, family 3, nine cysteines domain"/>
    <property type="match status" value="2"/>
</dbReference>
<reference evidence="14" key="1">
    <citation type="submission" date="2023-07" db="EMBL/GenBank/DDBJ databases">
        <title>Chromosome-level Genome Assembly of Striped Snakehead (Channa striata).</title>
        <authorList>
            <person name="Liu H."/>
        </authorList>
    </citation>
    <scope>NUCLEOTIDE SEQUENCE</scope>
    <source>
        <strain evidence="14">Gz</strain>
        <tissue evidence="14">Muscle</tissue>
    </source>
</reference>
<dbReference type="GO" id="GO:0050909">
    <property type="term" value="P:sensory perception of taste"/>
    <property type="evidence" value="ECO:0007669"/>
    <property type="project" value="UniProtKB-ARBA"/>
</dbReference>
<dbReference type="InterPro" id="IPR000337">
    <property type="entry name" value="GPCR_3"/>
</dbReference>
<evidence type="ECO:0000256" key="6">
    <source>
        <dbReference type="ARBA" id="ARBA00023040"/>
    </source>
</evidence>
<dbReference type="PRINTS" id="PR00248">
    <property type="entry name" value="GPCRMGR"/>
</dbReference>
<keyword evidence="8" id="KW-0675">Receptor</keyword>
<feature type="transmembrane region" description="Helical" evidence="12">
    <location>
        <begin position="1247"/>
        <end position="1267"/>
    </location>
</feature>
<keyword evidence="9" id="KW-0325">Glycoprotein</keyword>
<keyword evidence="15" id="KW-1185">Reference proteome</keyword>
<evidence type="ECO:0000313" key="15">
    <source>
        <dbReference type="Proteomes" id="UP001187415"/>
    </source>
</evidence>
<dbReference type="EMBL" id="JAUPFM010000016">
    <property type="protein sequence ID" value="KAK2826393.1"/>
    <property type="molecule type" value="Genomic_DNA"/>
</dbReference>
<evidence type="ECO:0000313" key="14">
    <source>
        <dbReference type="EMBL" id="KAK2826393.1"/>
    </source>
</evidence>
<dbReference type="Gene3D" id="3.40.50.2300">
    <property type="match status" value="4"/>
</dbReference>
<accession>A0AA88LXZ3</accession>
<feature type="domain" description="G-protein coupled receptors family 3 profile" evidence="13">
    <location>
        <begin position="519"/>
        <end position="677"/>
    </location>
</feature>
<name>A0AA88LXZ3_CHASR</name>
<evidence type="ECO:0000256" key="8">
    <source>
        <dbReference type="ARBA" id="ARBA00023170"/>
    </source>
</evidence>
<dbReference type="PANTHER" id="PTHR24061:SF422">
    <property type="entry name" value="G-PROTEIN COUPLED RECEPTORS FAMILY 3 PROFILE DOMAIN-CONTAINING PROTEIN"/>
    <property type="match status" value="1"/>
</dbReference>
<evidence type="ECO:0000259" key="13">
    <source>
        <dbReference type="PROSITE" id="PS50259"/>
    </source>
</evidence>
<keyword evidence="7 12" id="KW-0472">Membrane</keyword>
<feature type="transmembrane region" description="Helical" evidence="12">
    <location>
        <begin position="519"/>
        <end position="544"/>
    </location>
</feature>
<evidence type="ECO:0000256" key="9">
    <source>
        <dbReference type="ARBA" id="ARBA00023180"/>
    </source>
</evidence>
<feature type="transmembrane region" description="Helical" evidence="12">
    <location>
        <begin position="1279"/>
        <end position="1301"/>
    </location>
</feature>
<evidence type="ECO:0000256" key="10">
    <source>
        <dbReference type="ARBA" id="ARBA00023224"/>
    </source>
</evidence>
<keyword evidence="3 12" id="KW-0812">Transmembrane</keyword>
<organism evidence="14 15">
    <name type="scientific">Channa striata</name>
    <name type="common">Snakehead murrel</name>
    <name type="synonym">Ophicephalus striatus</name>
    <dbReference type="NCBI Taxonomy" id="64152"/>
    <lineage>
        <taxon>Eukaryota</taxon>
        <taxon>Metazoa</taxon>
        <taxon>Chordata</taxon>
        <taxon>Craniata</taxon>
        <taxon>Vertebrata</taxon>
        <taxon>Euteleostomi</taxon>
        <taxon>Actinopterygii</taxon>
        <taxon>Neopterygii</taxon>
        <taxon>Teleostei</taxon>
        <taxon>Neoteleostei</taxon>
        <taxon>Acanthomorphata</taxon>
        <taxon>Anabantaria</taxon>
        <taxon>Anabantiformes</taxon>
        <taxon>Channoidei</taxon>
        <taxon>Channidae</taxon>
        <taxon>Channa</taxon>
    </lineage>
</organism>
<evidence type="ECO:0000256" key="7">
    <source>
        <dbReference type="ARBA" id="ARBA00023136"/>
    </source>
</evidence>
<dbReference type="InterPro" id="IPR038550">
    <property type="entry name" value="GPCR_3_9-Cys_sf"/>
</dbReference>
<comment type="subcellular location">
    <subcellularLocation>
        <location evidence="1">Cell membrane</location>
        <topology evidence="1">Multi-pass membrane protein</topology>
    </subcellularLocation>
</comment>
<dbReference type="PANTHER" id="PTHR24061">
    <property type="entry name" value="CALCIUM-SENSING RECEPTOR-RELATED"/>
    <property type="match status" value="1"/>
</dbReference>
<evidence type="ECO:0000256" key="1">
    <source>
        <dbReference type="ARBA" id="ARBA00004651"/>
    </source>
</evidence>
<dbReference type="FunFam" id="3.40.50.2300:FF:000016">
    <property type="entry name" value="Taste 1 receptor member 2"/>
    <property type="match status" value="2"/>
</dbReference>
<dbReference type="InterPro" id="IPR017978">
    <property type="entry name" value="GPCR_3_C"/>
</dbReference>
<dbReference type="GO" id="GO:0004930">
    <property type="term" value="F:G protein-coupled receptor activity"/>
    <property type="evidence" value="ECO:0007669"/>
    <property type="project" value="UniProtKB-KW"/>
</dbReference>
<evidence type="ECO:0000256" key="11">
    <source>
        <dbReference type="ARBA" id="ARBA00038492"/>
    </source>
</evidence>
<keyword evidence="10" id="KW-0807">Transducer</keyword>
<dbReference type="PROSITE" id="PS50259">
    <property type="entry name" value="G_PROTEIN_RECEP_F3_4"/>
    <property type="match status" value="2"/>
</dbReference>
<evidence type="ECO:0000256" key="2">
    <source>
        <dbReference type="ARBA" id="ARBA00022475"/>
    </source>
</evidence>
<keyword evidence="5 12" id="KW-1133">Transmembrane helix</keyword>
<dbReference type="FunFam" id="2.10.50.30:FF:000004">
    <property type="entry name" value="Taste receptor type 1 member 3-like protein"/>
    <property type="match status" value="1"/>
</dbReference>
<dbReference type="InterPro" id="IPR001828">
    <property type="entry name" value="ANF_lig-bd_rcpt"/>
</dbReference>
<dbReference type="Proteomes" id="UP001187415">
    <property type="component" value="Unassembled WGS sequence"/>
</dbReference>
<dbReference type="Pfam" id="PF00003">
    <property type="entry name" value="7tm_3"/>
    <property type="match status" value="2"/>
</dbReference>
<sequence length="1484" mass="165784">MTNRSTTPGPLNCKNYDIPVFLQTQVMISAIMDINQRTPRLLPNLTLGYDIYDTCGDVNFAIMATLRLLKDQSDPHSCLPGNLSSTLPEPKTKAVIGERHSEVSVAVARVVALSSLPQISYASTSKLLSNKLKFPTFLRTISSDEYQTKAIAKFVVKMNWKTVAIVGSDDEYGMYGSDSLQQLFFNEEICVEFVTILSSDFSQNNSQTRTQLNKLVQSINESFAEAIILFSKEANADIILEAAIEKNLNRTWIASDAWATARKLAERKGIELAGQVFGFTYKMGEVPGFKEYVKSTFNGTNNTFIHNYLSCFDEPGENTDITKIDCSLTKSHRPCLHPSCLVNYIDQDHYNVYLAVQVIVEALRHLLKCNNQSCERSPNFTASEVNFTVNETHLFFDNNGDPSIGYDILYWNITGSKQGAQIITIGEYVLDRNVSISENNLTKHENVSIYNCSKTCSPGQELKSQVKKCCRKCVPCADGEFSPANGENCKICHKNQSSSAERDKCVDKPREFLDWQDPFSITLTSCGVLGIIVTIVFAILFSVYRSTPIVKAVGGYLCFLELFSLLICFCLTFSFMGKPTKTSCMVGLPVFGMAFSLCISCILANLLQILVGFSFDLKIRSWIKKLNQPVAVVTAVSGIQLALCVLWLYYYPPYPEEEESFSEETGSLHAYYPGDIIIGGLFPVHQMTNRSTTPGPLNCKNYDIPVFLQTQVMISAIMDINQRTPRLLPNLTLGYDIYDTCGDVNFAIMATLQLLKDQSDPHSCLPGNLSSSLPEPKTKAVIGERHSEVSVAVARVVALSSLPQISYASTSKLLSNKLKFPTFLRTISSDEYQTKAIAKFALNMKWKTVAIVGSDDEYGMYGSDSLQQLFFNEICVEFVTILSNDFSQNNSQTRTQLNELVQSINKSFAEAIILFSKEANADIILEAAIEKNLNRTWIASDAWATARKLAEMPGIELAGQVFGFTYKMGEVPGFKEYVKSTFNGTNNTFIHNYLSCFDEPGENTDITKIDCSLTKSHRPCLHPSCLVNYIDQDHYNVYLAVQVIVEALRHLLKCNNQSCERSPNFTASELLVEIQKVNFTVNETHLFFDNNGDPSIGYDILYWNITGSKQGAQIITIGEYGLDGNVSIFENLTKDENVSIYNCSKTCSKGQEFKLQDNKCCRKCVPCADGEFSPGNGENCKICFKNQSSSAERDECVDKPHEFLDWQDPFSITLTSCGVLGIIVTIVFAILFSVYRSTPIVKAVGGYLCFLELFSLLICFCLTFSFMGKPTKTSCMVGLPVFGMAFSLCISCILANLLQILVGFSFDLKIRSWIKKLNQPVAVVTAVSGIQLALCVLWLYYYPPYPEEEEVSITILLRCNKGSIAYFIAMICYNAFFALMCFLFAIKGKQLPDLYKNASRITISMLLFLTIWIIFIQAYINLVGKYKPAIESAAVLISSYSILGCHLAPKCYIMVFKKEINNEKIIAEYIRKHYEQKGMAVVKS</sequence>
<gene>
    <name evidence="14" type="ORF">Q5P01_020607</name>
</gene>
<dbReference type="GO" id="GO:0005886">
    <property type="term" value="C:plasma membrane"/>
    <property type="evidence" value="ECO:0007669"/>
    <property type="project" value="UniProtKB-SubCell"/>
</dbReference>
<dbReference type="InterPro" id="IPR028082">
    <property type="entry name" value="Peripla_BP_I"/>
</dbReference>
<feature type="transmembrane region" description="Helical" evidence="12">
    <location>
        <begin position="1321"/>
        <end position="1343"/>
    </location>
</feature>
<feature type="transmembrane region" description="Helical" evidence="12">
    <location>
        <begin position="556"/>
        <end position="576"/>
    </location>
</feature>
<feature type="domain" description="G-protein coupled receptors family 3 profile" evidence="13">
    <location>
        <begin position="1210"/>
        <end position="1461"/>
    </location>
</feature>
<dbReference type="Pfam" id="PF01094">
    <property type="entry name" value="ANF_receptor"/>
    <property type="match status" value="2"/>
</dbReference>
<comment type="similarity">
    <text evidence="11">Belongs to the G-protein coupled receptor 3 family. TAS1R subfamily.</text>
</comment>
<evidence type="ECO:0000256" key="12">
    <source>
        <dbReference type="SAM" id="Phobius"/>
    </source>
</evidence>
<dbReference type="InterPro" id="IPR000068">
    <property type="entry name" value="GPCR_3_Ca_sens_rcpt-rel"/>
</dbReference>
<proteinExistence type="inferred from homology"/>
<protein>
    <recommendedName>
        <fullName evidence="13">G-protein coupled receptors family 3 profile domain-containing protein</fullName>
    </recommendedName>
</protein>
<evidence type="ECO:0000256" key="5">
    <source>
        <dbReference type="ARBA" id="ARBA00022989"/>
    </source>
</evidence>
<evidence type="ECO:0000256" key="4">
    <source>
        <dbReference type="ARBA" id="ARBA00022729"/>
    </source>
</evidence>
<feature type="transmembrane region" description="Helical" evidence="12">
    <location>
        <begin position="1210"/>
        <end position="1235"/>
    </location>
</feature>
<feature type="transmembrane region" description="Helical" evidence="12">
    <location>
        <begin position="1363"/>
        <end position="1386"/>
    </location>
</feature>
<feature type="transmembrane region" description="Helical" evidence="12">
    <location>
        <begin position="1398"/>
        <end position="1420"/>
    </location>
</feature>
<keyword evidence="2" id="KW-1003">Cell membrane</keyword>
<feature type="transmembrane region" description="Helical" evidence="12">
    <location>
        <begin position="588"/>
        <end position="610"/>
    </location>
</feature>
<feature type="transmembrane region" description="Helical" evidence="12">
    <location>
        <begin position="1432"/>
        <end position="1455"/>
    </location>
</feature>